<dbReference type="Proteomes" id="UP000275078">
    <property type="component" value="Unassembled WGS sequence"/>
</dbReference>
<dbReference type="AlphaFoldDB" id="A0A3N4I0B3"/>
<feature type="compositionally biased region" description="Basic and acidic residues" evidence="1">
    <location>
        <begin position="85"/>
        <end position="103"/>
    </location>
</feature>
<proteinExistence type="predicted"/>
<feature type="compositionally biased region" description="Basic and acidic residues" evidence="1">
    <location>
        <begin position="27"/>
        <end position="37"/>
    </location>
</feature>
<evidence type="ECO:0000256" key="1">
    <source>
        <dbReference type="SAM" id="MobiDB-lite"/>
    </source>
</evidence>
<accession>A0A3N4I0B3</accession>
<feature type="region of interest" description="Disordered" evidence="1">
    <location>
        <begin position="130"/>
        <end position="275"/>
    </location>
</feature>
<name>A0A3N4I0B3_ASCIM</name>
<feature type="compositionally biased region" description="Low complexity" evidence="1">
    <location>
        <begin position="174"/>
        <end position="214"/>
    </location>
</feature>
<evidence type="ECO:0000313" key="2">
    <source>
        <dbReference type="EMBL" id="RPA79543.1"/>
    </source>
</evidence>
<feature type="compositionally biased region" description="Basic and acidic residues" evidence="1">
    <location>
        <begin position="130"/>
        <end position="141"/>
    </location>
</feature>
<dbReference type="EMBL" id="ML119698">
    <property type="protein sequence ID" value="RPA79543.1"/>
    <property type="molecule type" value="Genomic_DNA"/>
</dbReference>
<feature type="compositionally biased region" description="Low complexity" evidence="1">
    <location>
        <begin position="106"/>
        <end position="118"/>
    </location>
</feature>
<reference evidence="2 3" key="1">
    <citation type="journal article" date="2018" name="Nat. Ecol. Evol.">
        <title>Pezizomycetes genomes reveal the molecular basis of ectomycorrhizal truffle lifestyle.</title>
        <authorList>
            <person name="Murat C."/>
            <person name="Payen T."/>
            <person name="Noel B."/>
            <person name="Kuo A."/>
            <person name="Morin E."/>
            <person name="Chen J."/>
            <person name="Kohler A."/>
            <person name="Krizsan K."/>
            <person name="Balestrini R."/>
            <person name="Da Silva C."/>
            <person name="Montanini B."/>
            <person name="Hainaut M."/>
            <person name="Levati E."/>
            <person name="Barry K.W."/>
            <person name="Belfiori B."/>
            <person name="Cichocki N."/>
            <person name="Clum A."/>
            <person name="Dockter R.B."/>
            <person name="Fauchery L."/>
            <person name="Guy J."/>
            <person name="Iotti M."/>
            <person name="Le Tacon F."/>
            <person name="Lindquist E.A."/>
            <person name="Lipzen A."/>
            <person name="Malagnac F."/>
            <person name="Mello A."/>
            <person name="Molinier V."/>
            <person name="Miyauchi S."/>
            <person name="Poulain J."/>
            <person name="Riccioni C."/>
            <person name="Rubini A."/>
            <person name="Sitrit Y."/>
            <person name="Splivallo R."/>
            <person name="Traeger S."/>
            <person name="Wang M."/>
            <person name="Zifcakova L."/>
            <person name="Wipf D."/>
            <person name="Zambonelli A."/>
            <person name="Paolocci F."/>
            <person name="Nowrousian M."/>
            <person name="Ottonello S."/>
            <person name="Baldrian P."/>
            <person name="Spatafora J.W."/>
            <person name="Henrissat B."/>
            <person name="Nagy L.G."/>
            <person name="Aury J.M."/>
            <person name="Wincker P."/>
            <person name="Grigoriev I.V."/>
            <person name="Bonfante P."/>
            <person name="Martin F.M."/>
        </authorList>
    </citation>
    <scope>NUCLEOTIDE SEQUENCE [LARGE SCALE GENOMIC DNA]</scope>
    <source>
        <strain evidence="2 3">RN42</strain>
    </source>
</reference>
<feature type="region of interest" description="Disordered" evidence="1">
    <location>
        <begin position="1"/>
        <end position="43"/>
    </location>
</feature>
<organism evidence="2 3">
    <name type="scientific">Ascobolus immersus RN42</name>
    <dbReference type="NCBI Taxonomy" id="1160509"/>
    <lineage>
        <taxon>Eukaryota</taxon>
        <taxon>Fungi</taxon>
        <taxon>Dikarya</taxon>
        <taxon>Ascomycota</taxon>
        <taxon>Pezizomycotina</taxon>
        <taxon>Pezizomycetes</taxon>
        <taxon>Pezizales</taxon>
        <taxon>Ascobolaceae</taxon>
        <taxon>Ascobolus</taxon>
    </lineage>
</organism>
<feature type="region of interest" description="Disordered" evidence="1">
    <location>
        <begin position="84"/>
        <end position="118"/>
    </location>
</feature>
<keyword evidence="3" id="KW-1185">Reference proteome</keyword>
<sequence length="275" mass="29322">MASSNPATIALSQPPLKAKERHHKPSKQFEKEWKDVEGTDTPVTWSLDPFLSTITPYLPTRIQPYLPTFTKDTCLSPCVEDLEEELRTKKDPKLSDILSKDELSDPDASTISSDSTSSSADFIIKKVEQLEIESDSGHEAGSEYSAEDEESTSDEASIPPGFLKTLDLRGPIATSTPPIIEESPSSSVTATPARSSTSSRSSSGSGSSSSTLPFLSPPPHFLDDSDSSSRDSDSDADSESTASAKSPRTVGSDREALPAHPNSAHNACLPTPPAL</sequence>
<protein>
    <submittedName>
        <fullName evidence="2">Uncharacterized protein</fullName>
    </submittedName>
</protein>
<feature type="compositionally biased region" description="Basic and acidic residues" evidence="1">
    <location>
        <begin position="221"/>
        <end position="233"/>
    </location>
</feature>
<feature type="compositionally biased region" description="Polar residues" evidence="1">
    <location>
        <begin position="1"/>
        <end position="11"/>
    </location>
</feature>
<evidence type="ECO:0000313" key="3">
    <source>
        <dbReference type="Proteomes" id="UP000275078"/>
    </source>
</evidence>
<gene>
    <name evidence="2" type="ORF">BJ508DRAFT_140826</name>
</gene>